<evidence type="ECO:0000259" key="2">
    <source>
        <dbReference type="Pfam" id="PF00501"/>
    </source>
</evidence>
<feature type="domain" description="Acetyl-coenzyme A synthetase N-terminal" evidence="3">
    <location>
        <begin position="36"/>
        <end position="86"/>
    </location>
</feature>
<dbReference type="PATRIC" id="fig|1938.3.peg.9109"/>
<evidence type="ECO:0000256" key="1">
    <source>
        <dbReference type="ARBA" id="ARBA00006432"/>
    </source>
</evidence>
<dbReference type="InterPro" id="IPR032387">
    <property type="entry name" value="ACAS_N"/>
</dbReference>
<dbReference type="AlphaFoldDB" id="A0A0J7YXV6"/>
<dbReference type="InterPro" id="IPR042099">
    <property type="entry name" value="ANL_N_sf"/>
</dbReference>
<dbReference type="Pfam" id="PF16177">
    <property type="entry name" value="ACAS_N"/>
    <property type="match status" value="1"/>
</dbReference>
<dbReference type="Pfam" id="PF00501">
    <property type="entry name" value="AMP-binding"/>
    <property type="match status" value="1"/>
</dbReference>
<dbReference type="EMBL" id="LFNT01000080">
    <property type="protein sequence ID" value="KMS68282.1"/>
    <property type="molecule type" value="Genomic_DNA"/>
</dbReference>
<evidence type="ECO:0008006" key="6">
    <source>
        <dbReference type="Google" id="ProtNLM"/>
    </source>
</evidence>
<dbReference type="InterPro" id="IPR000873">
    <property type="entry name" value="AMP-dep_synth/lig_dom"/>
</dbReference>
<reference evidence="4 5" key="1">
    <citation type="submission" date="2015-06" db="EMBL/GenBank/DDBJ databases">
        <authorList>
            <person name="Ju K.-S."/>
            <person name="Doroghazi J.R."/>
            <person name="Metcalf W.W."/>
        </authorList>
    </citation>
    <scope>NUCLEOTIDE SEQUENCE [LARGE SCALE GENOMIC DNA]</scope>
    <source>
        <strain evidence="4 5">NRRL 3414</strain>
    </source>
</reference>
<dbReference type="PANTHER" id="PTHR42921:SF1">
    <property type="entry name" value="ACETOACETYL-COA SYNTHETASE"/>
    <property type="match status" value="1"/>
</dbReference>
<protein>
    <recommendedName>
        <fullName evidence="6">Acetoacetate--CoA ligase</fullName>
    </recommendedName>
</protein>
<comment type="caution">
    <text evidence="4">The sequence shown here is derived from an EMBL/GenBank/DDBJ whole genome shotgun (WGS) entry which is preliminary data.</text>
</comment>
<organism evidence="4 5">
    <name type="scientific">Streptomyces viridochromogenes</name>
    <dbReference type="NCBI Taxonomy" id="1938"/>
    <lineage>
        <taxon>Bacteria</taxon>
        <taxon>Bacillati</taxon>
        <taxon>Actinomycetota</taxon>
        <taxon>Actinomycetes</taxon>
        <taxon>Kitasatosporales</taxon>
        <taxon>Streptomycetaceae</taxon>
        <taxon>Streptomyces</taxon>
    </lineage>
</organism>
<accession>A0A0J7YXV6</accession>
<name>A0A0J7YXV6_STRVR</name>
<sequence length="203" mass="21582">MTRPYPDPFTTPDPQAVPGSRIMDFARHAGMDGADYTALHRWSVTDLEGFWGAVWEYFDIDADSPYERVLAAEVMPGATLNYAHHALRDLAADRPAIIALDETGSGYPVTGERLRSLVASVAATLRDLGVGKGDRVVGYLPNTPHAIVAFLAAASLGAVWSVCGQDYAPKAAADRFAQLEPAVLIGMRTAPLTLAAALSRTGG</sequence>
<proteinExistence type="inferred from homology"/>
<dbReference type="Proteomes" id="UP000037432">
    <property type="component" value="Unassembled WGS sequence"/>
</dbReference>
<evidence type="ECO:0000313" key="4">
    <source>
        <dbReference type="EMBL" id="KMS68282.1"/>
    </source>
</evidence>
<evidence type="ECO:0000313" key="5">
    <source>
        <dbReference type="Proteomes" id="UP000037432"/>
    </source>
</evidence>
<feature type="domain" description="AMP-dependent synthetase/ligase" evidence="2">
    <location>
        <begin position="92"/>
        <end position="187"/>
    </location>
</feature>
<evidence type="ECO:0000259" key="3">
    <source>
        <dbReference type="Pfam" id="PF16177"/>
    </source>
</evidence>
<dbReference type="GO" id="GO:0030729">
    <property type="term" value="F:acetoacetate-CoA ligase activity"/>
    <property type="evidence" value="ECO:0007669"/>
    <property type="project" value="TreeGrafter"/>
</dbReference>
<dbReference type="Gene3D" id="3.40.50.12780">
    <property type="entry name" value="N-terminal domain of ligase-like"/>
    <property type="match status" value="1"/>
</dbReference>
<dbReference type="PANTHER" id="PTHR42921">
    <property type="entry name" value="ACETOACETYL-COA SYNTHETASE"/>
    <property type="match status" value="1"/>
</dbReference>
<dbReference type="SUPFAM" id="SSF56801">
    <property type="entry name" value="Acetyl-CoA synthetase-like"/>
    <property type="match status" value="1"/>
</dbReference>
<comment type="similarity">
    <text evidence="1">Belongs to the ATP-dependent AMP-binding enzyme family.</text>
</comment>
<gene>
    <name evidence="4" type="ORF">ACM01_39680</name>
</gene>